<dbReference type="AlphaFoldDB" id="A0A212IYL0"/>
<organism evidence="1">
    <name type="scientific">uncultured Dysgonomonas sp</name>
    <dbReference type="NCBI Taxonomy" id="206096"/>
    <lineage>
        <taxon>Bacteria</taxon>
        <taxon>Pseudomonadati</taxon>
        <taxon>Bacteroidota</taxon>
        <taxon>Bacteroidia</taxon>
        <taxon>Bacteroidales</taxon>
        <taxon>Dysgonomonadaceae</taxon>
        <taxon>Dysgonomonas</taxon>
        <taxon>environmental samples</taxon>
    </lineage>
</organism>
<evidence type="ECO:0000313" key="1">
    <source>
        <dbReference type="EMBL" id="SBV92025.1"/>
    </source>
</evidence>
<name>A0A212IYL0_9BACT</name>
<accession>A0A212IYL0</accession>
<protein>
    <submittedName>
        <fullName evidence="1">Uncharacterized protein</fullName>
    </submittedName>
</protein>
<proteinExistence type="predicted"/>
<gene>
    <name evidence="1" type="ORF">KL86DYS1_10498</name>
</gene>
<sequence length="69" mass="8041">MSLAIIIGLKKSPLLVLAIIMGNKNRMEKYNLCGYFYFTMSEVIRLRPLIILRNSNYSYFIDILTTNFS</sequence>
<dbReference type="EMBL" id="FLUM01000001">
    <property type="protein sequence ID" value="SBV92025.1"/>
    <property type="molecule type" value="Genomic_DNA"/>
</dbReference>
<reference evidence="1" key="1">
    <citation type="submission" date="2016-04" db="EMBL/GenBank/DDBJ databases">
        <authorList>
            <person name="Evans L.H."/>
            <person name="Alamgir A."/>
            <person name="Owens N."/>
            <person name="Weber N.D."/>
            <person name="Virtaneva K."/>
            <person name="Barbian K."/>
            <person name="Babar A."/>
            <person name="Rosenke K."/>
        </authorList>
    </citation>
    <scope>NUCLEOTIDE SEQUENCE</scope>
    <source>
        <strain evidence="1">86-1</strain>
    </source>
</reference>